<feature type="transmembrane region" description="Helical" evidence="8">
    <location>
        <begin position="6"/>
        <end position="24"/>
    </location>
</feature>
<feature type="transmembrane region" description="Helical" evidence="8">
    <location>
        <begin position="36"/>
        <end position="57"/>
    </location>
</feature>
<dbReference type="EMBL" id="JMSN01000042">
    <property type="protein sequence ID" value="KDN45475.1"/>
    <property type="molecule type" value="Genomic_DNA"/>
</dbReference>
<dbReference type="PANTHER" id="PTHR10778:SF4">
    <property type="entry name" value="NUCLEOTIDE SUGAR TRANSPORTER SLC35B4"/>
    <property type="match status" value="1"/>
</dbReference>
<dbReference type="GO" id="GO:0005464">
    <property type="term" value="F:UDP-xylose transmembrane transporter activity"/>
    <property type="evidence" value="ECO:0007669"/>
    <property type="project" value="TreeGrafter"/>
</dbReference>
<evidence type="ECO:0000256" key="5">
    <source>
        <dbReference type="ARBA" id="ARBA00022989"/>
    </source>
</evidence>
<protein>
    <submittedName>
        <fullName evidence="9">UAA transporter</fullName>
    </submittedName>
</protein>
<sequence>MVFTDWGVIFSLIFGGCCSNVWYLEECTVLLPQSGTLLTVTNFLFIALLFLPSQLYIPGKGVGSKAASIPSFIPRFKRPSVPLTRWGVQVVLFFSTNLLNNVAFAFSVPMAVHIIFRSGGLVFNMLLGWMFANKKYNVLQVISVLLVTGGVIVSTLAASGKQTSSVSELKTSSSDYTIGITMLLVSLIVSGIMGLWQEETFKRYGTSHWKEALFYSHALSLPLFLVRWPEIVKELRAANATSPLHLSTLLPKQIADIAAFFLSGGGKKPHVSRDLLRKNPFPVIPSFYVPLSLYSFTQLLCISGVNRLTTRVSSVGVTLVLSIRKAISLAISTYSNSRNKSHQQQEQQLGLLWIGAAAVLLGTMGYTYGSQRTPRARADMKDKGNLPPPPVPPKGEIAPEVLSKAMANASGTKMRFRARAQ</sequence>
<evidence type="ECO:0000256" key="2">
    <source>
        <dbReference type="ARBA" id="ARBA00022448"/>
    </source>
</evidence>
<evidence type="ECO:0000256" key="4">
    <source>
        <dbReference type="ARBA" id="ARBA00022692"/>
    </source>
</evidence>
<dbReference type="SUPFAM" id="SSF103481">
    <property type="entry name" value="Multidrug resistance efflux transporter EmrE"/>
    <property type="match status" value="1"/>
</dbReference>
<reference evidence="9 10" key="1">
    <citation type="submission" date="2014-05" db="EMBL/GenBank/DDBJ databases">
        <title>Draft genome sequence of a rare smut relative, Tilletiaria anomala UBC 951.</title>
        <authorList>
            <consortium name="DOE Joint Genome Institute"/>
            <person name="Toome M."/>
            <person name="Kuo A."/>
            <person name="Henrissat B."/>
            <person name="Lipzen A."/>
            <person name="Tritt A."/>
            <person name="Yoshinaga Y."/>
            <person name="Zane M."/>
            <person name="Barry K."/>
            <person name="Grigoriev I.V."/>
            <person name="Spatafora J.W."/>
            <person name="Aimea M.C."/>
        </authorList>
    </citation>
    <scope>NUCLEOTIDE SEQUENCE [LARGE SCALE GENOMIC DNA]</scope>
    <source>
        <strain evidence="9 10">UBC 951</strain>
    </source>
</reference>
<evidence type="ECO:0000256" key="7">
    <source>
        <dbReference type="SAM" id="MobiDB-lite"/>
    </source>
</evidence>
<dbReference type="AlphaFoldDB" id="A0A066W3X9"/>
<name>A0A066W3X9_TILAU</name>
<proteinExistence type="predicted"/>
<dbReference type="Proteomes" id="UP000027361">
    <property type="component" value="Unassembled WGS sequence"/>
</dbReference>
<dbReference type="GeneID" id="25262914"/>
<dbReference type="GO" id="GO:0000139">
    <property type="term" value="C:Golgi membrane"/>
    <property type="evidence" value="ECO:0007669"/>
    <property type="project" value="TreeGrafter"/>
</dbReference>
<keyword evidence="4 8" id="KW-0812">Transmembrane</keyword>
<dbReference type="InParanoid" id="A0A066W3X9"/>
<evidence type="ECO:0000256" key="1">
    <source>
        <dbReference type="ARBA" id="ARBA00004127"/>
    </source>
</evidence>
<feature type="transmembrane region" description="Helical" evidence="8">
    <location>
        <begin position="178"/>
        <end position="196"/>
    </location>
</feature>
<dbReference type="InterPro" id="IPR013657">
    <property type="entry name" value="SCL35B1-4/HUT1"/>
</dbReference>
<keyword evidence="3" id="KW-0762">Sugar transport</keyword>
<feature type="transmembrane region" description="Helical" evidence="8">
    <location>
        <begin position="86"/>
        <end position="107"/>
    </location>
</feature>
<dbReference type="PANTHER" id="PTHR10778">
    <property type="entry name" value="SOLUTE CARRIER FAMILY 35 MEMBER B"/>
    <property type="match status" value="1"/>
</dbReference>
<comment type="subcellular location">
    <subcellularLocation>
        <location evidence="1">Endomembrane system</location>
        <topology evidence="1">Multi-pass membrane protein</topology>
    </subcellularLocation>
</comment>
<feature type="region of interest" description="Disordered" evidence="7">
    <location>
        <begin position="374"/>
        <end position="397"/>
    </location>
</feature>
<keyword evidence="5 8" id="KW-1133">Transmembrane helix</keyword>
<dbReference type="RefSeq" id="XP_013243208.1">
    <property type="nucleotide sequence ID" value="XM_013387754.1"/>
</dbReference>
<dbReference type="InterPro" id="IPR037185">
    <property type="entry name" value="EmrE-like"/>
</dbReference>
<dbReference type="Pfam" id="PF08449">
    <property type="entry name" value="UAA"/>
    <property type="match status" value="1"/>
</dbReference>
<dbReference type="GO" id="GO:0005789">
    <property type="term" value="C:endoplasmic reticulum membrane"/>
    <property type="evidence" value="ECO:0007669"/>
    <property type="project" value="TreeGrafter"/>
</dbReference>
<comment type="caution">
    <text evidence="9">The sequence shown here is derived from an EMBL/GenBank/DDBJ whole genome shotgun (WGS) entry which is preliminary data.</text>
</comment>
<evidence type="ECO:0000256" key="6">
    <source>
        <dbReference type="ARBA" id="ARBA00023136"/>
    </source>
</evidence>
<feature type="transmembrane region" description="Helical" evidence="8">
    <location>
        <begin position="312"/>
        <end position="331"/>
    </location>
</feature>
<feature type="transmembrane region" description="Helical" evidence="8">
    <location>
        <begin position="351"/>
        <end position="369"/>
    </location>
</feature>
<dbReference type="GO" id="GO:0005462">
    <property type="term" value="F:UDP-N-acetylglucosamine transmembrane transporter activity"/>
    <property type="evidence" value="ECO:0007669"/>
    <property type="project" value="TreeGrafter"/>
</dbReference>
<organism evidence="9 10">
    <name type="scientific">Tilletiaria anomala (strain ATCC 24038 / CBS 436.72 / UBC 951)</name>
    <dbReference type="NCBI Taxonomy" id="1037660"/>
    <lineage>
        <taxon>Eukaryota</taxon>
        <taxon>Fungi</taxon>
        <taxon>Dikarya</taxon>
        <taxon>Basidiomycota</taxon>
        <taxon>Ustilaginomycotina</taxon>
        <taxon>Exobasidiomycetes</taxon>
        <taxon>Georgefischeriales</taxon>
        <taxon>Tilletiariaceae</taxon>
        <taxon>Tilletiaria</taxon>
    </lineage>
</organism>
<dbReference type="STRING" id="1037660.A0A066W3X9"/>
<feature type="transmembrane region" description="Helical" evidence="8">
    <location>
        <begin position="114"/>
        <end position="132"/>
    </location>
</feature>
<dbReference type="HOGENOM" id="CLU_033007_1_1_1"/>
<evidence type="ECO:0000313" key="10">
    <source>
        <dbReference type="Proteomes" id="UP000027361"/>
    </source>
</evidence>
<dbReference type="FunCoup" id="A0A066W3X9">
    <property type="interactions" value="99"/>
</dbReference>
<evidence type="ECO:0000256" key="3">
    <source>
        <dbReference type="ARBA" id="ARBA00022597"/>
    </source>
</evidence>
<gene>
    <name evidence="9" type="ORF">K437DRAFT_235872</name>
</gene>
<keyword evidence="6 8" id="KW-0472">Membrane</keyword>
<feature type="transmembrane region" description="Helical" evidence="8">
    <location>
        <begin position="138"/>
        <end position="158"/>
    </location>
</feature>
<accession>A0A066W3X9</accession>
<evidence type="ECO:0000256" key="8">
    <source>
        <dbReference type="SAM" id="Phobius"/>
    </source>
</evidence>
<keyword evidence="2" id="KW-0813">Transport</keyword>
<dbReference type="OrthoDB" id="999962at2759"/>
<dbReference type="OMA" id="NPFTGWH"/>
<evidence type="ECO:0000313" key="9">
    <source>
        <dbReference type="EMBL" id="KDN45475.1"/>
    </source>
</evidence>
<keyword evidence="10" id="KW-1185">Reference proteome</keyword>